<proteinExistence type="predicted"/>
<dbReference type="PANTHER" id="PTHR10996">
    <property type="entry name" value="2-HYDROXYACID DEHYDROGENASE-RELATED"/>
    <property type="match status" value="1"/>
</dbReference>
<dbReference type="AlphaFoldDB" id="A0A2W7N323"/>
<accession>A0A2W7N323</accession>
<dbReference type="Proteomes" id="UP000248916">
    <property type="component" value="Unassembled WGS sequence"/>
</dbReference>
<name>A0A2W7N323_9RHOB</name>
<evidence type="ECO:0000256" key="1">
    <source>
        <dbReference type="ARBA" id="ARBA00023002"/>
    </source>
</evidence>
<dbReference type="PANTHER" id="PTHR10996:SF283">
    <property type="entry name" value="GLYOXYLATE_HYDROXYPYRUVATE REDUCTASE B"/>
    <property type="match status" value="1"/>
</dbReference>
<gene>
    <name evidence="3" type="ORF">LX81_04031</name>
</gene>
<dbReference type="GO" id="GO:0051287">
    <property type="term" value="F:NAD binding"/>
    <property type="evidence" value="ECO:0007669"/>
    <property type="project" value="InterPro"/>
</dbReference>
<keyword evidence="1" id="KW-0560">Oxidoreductase</keyword>
<evidence type="ECO:0000259" key="2">
    <source>
        <dbReference type="Pfam" id="PF02826"/>
    </source>
</evidence>
<reference evidence="3 4" key="1">
    <citation type="submission" date="2018-06" db="EMBL/GenBank/DDBJ databases">
        <title>Genomic Encyclopedia of Archaeal and Bacterial Type Strains, Phase II (KMG-II): from individual species to whole genera.</title>
        <authorList>
            <person name="Goeker M."/>
        </authorList>
    </citation>
    <scope>NUCLEOTIDE SEQUENCE [LARGE SCALE GENOMIC DNA]</scope>
    <source>
        <strain evidence="3 4">DSM 22009</strain>
    </source>
</reference>
<dbReference type="InterPro" id="IPR036291">
    <property type="entry name" value="NAD(P)-bd_dom_sf"/>
</dbReference>
<dbReference type="InterPro" id="IPR006140">
    <property type="entry name" value="D-isomer_DH_NAD-bd"/>
</dbReference>
<evidence type="ECO:0000313" key="4">
    <source>
        <dbReference type="Proteomes" id="UP000248916"/>
    </source>
</evidence>
<dbReference type="SUPFAM" id="SSF51735">
    <property type="entry name" value="NAD(P)-binding Rossmann-fold domains"/>
    <property type="match status" value="1"/>
</dbReference>
<sequence>MRAGRMAILEPALIEALQGGRLSAAGLDVFAQDPVAPDNPLLSMEQVVTLPNVAGRTLDNFDRMVSHRASNIWAHSDGRGADPACLVSA</sequence>
<dbReference type="GO" id="GO:0030267">
    <property type="term" value="F:glyoxylate reductase (NADPH) activity"/>
    <property type="evidence" value="ECO:0007669"/>
    <property type="project" value="TreeGrafter"/>
</dbReference>
<dbReference type="OrthoDB" id="9793626at2"/>
<protein>
    <submittedName>
        <fullName evidence="3">Gluconate 2-dehydrogenase</fullName>
    </submittedName>
</protein>
<comment type="caution">
    <text evidence="3">The sequence shown here is derived from an EMBL/GenBank/DDBJ whole genome shotgun (WGS) entry which is preliminary data.</text>
</comment>
<evidence type="ECO:0000313" key="3">
    <source>
        <dbReference type="EMBL" id="PZX11214.1"/>
    </source>
</evidence>
<dbReference type="GO" id="GO:0005829">
    <property type="term" value="C:cytosol"/>
    <property type="evidence" value="ECO:0007669"/>
    <property type="project" value="TreeGrafter"/>
</dbReference>
<organism evidence="3 4">
    <name type="scientific">Palleronia aestuarii</name>
    <dbReference type="NCBI Taxonomy" id="568105"/>
    <lineage>
        <taxon>Bacteria</taxon>
        <taxon>Pseudomonadati</taxon>
        <taxon>Pseudomonadota</taxon>
        <taxon>Alphaproteobacteria</taxon>
        <taxon>Rhodobacterales</taxon>
        <taxon>Roseobacteraceae</taxon>
        <taxon>Palleronia</taxon>
    </lineage>
</organism>
<keyword evidence="4" id="KW-1185">Reference proteome</keyword>
<dbReference type="GO" id="GO:0016618">
    <property type="term" value="F:hydroxypyruvate reductase [NAD(P)H] activity"/>
    <property type="evidence" value="ECO:0007669"/>
    <property type="project" value="TreeGrafter"/>
</dbReference>
<dbReference type="Pfam" id="PF02826">
    <property type="entry name" value="2-Hacid_dh_C"/>
    <property type="match status" value="1"/>
</dbReference>
<dbReference type="Gene3D" id="3.40.50.720">
    <property type="entry name" value="NAD(P)-binding Rossmann-like Domain"/>
    <property type="match status" value="2"/>
</dbReference>
<feature type="domain" description="D-isomer specific 2-hydroxyacid dehydrogenase NAD-binding" evidence="2">
    <location>
        <begin position="9"/>
        <end position="53"/>
    </location>
</feature>
<dbReference type="RefSeq" id="WP_111539016.1">
    <property type="nucleotide sequence ID" value="NZ_QKZL01000035.1"/>
</dbReference>
<dbReference type="EMBL" id="QKZL01000035">
    <property type="protein sequence ID" value="PZX11214.1"/>
    <property type="molecule type" value="Genomic_DNA"/>
</dbReference>
<dbReference type="InterPro" id="IPR050223">
    <property type="entry name" value="D-isomer_2-hydroxyacid_DH"/>
</dbReference>